<feature type="compositionally biased region" description="Low complexity" evidence="1">
    <location>
        <begin position="47"/>
        <end position="56"/>
    </location>
</feature>
<organism evidence="2 3">
    <name type="scientific">Rubus argutus</name>
    <name type="common">Southern blackberry</name>
    <dbReference type="NCBI Taxonomy" id="59490"/>
    <lineage>
        <taxon>Eukaryota</taxon>
        <taxon>Viridiplantae</taxon>
        <taxon>Streptophyta</taxon>
        <taxon>Embryophyta</taxon>
        <taxon>Tracheophyta</taxon>
        <taxon>Spermatophyta</taxon>
        <taxon>Magnoliopsida</taxon>
        <taxon>eudicotyledons</taxon>
        <taxon>Gunneridae</taxon>
        <taxon>Pentapetalae</taxon>
        <taxon>rosids</taxon>
        <taxon>fabids</taxon>
        <taxon>Rosales</taxon>
        <taxon>Rosaceae</taxon>
        <taxon>Rosoideae</taxon>
        <taxon>Rosoideae incertae sedis</taxon>
        <taxon>Rubus</taxon>
    </lineage>
</organism>
<protein>
    <submittedName>
        <fullName evidence="2">Uncharacterized protein</fullName>
    </submittedName>
</protein>
<dbReference type="EMBL" id="JBEDUW010000003">
    <property type="protein sequence ID" value="KAK9938311.1"/>
    <property type="molecule type" value="Genomic_DNA"/>
</dbReference>
<name>A0AAW1XN47_RUBAR</name>
<comment type="caution">
    <text evidence="2">The sequence shown here is derived from an EMBL/GenBank/DDBJ whole genome shotgun (WGS) entry which is preliminary data.</text>
</comment>
<feature type="compositionally biased region" description="Basic residues" evidence="1">
    <location>
        <begin position="84"/>
        <end position="95"/>
    </location>
</feature>
<gene>
    <name evidence="2" type="ORF">M0R45_015058</name>
</gene>
<feature type="compositionally biased region" description="Polar residues" evidence="1">
    <location>
        <begin position="1"/>
        <end position="36"/>
    </location>
</feature>
<sequence>MPSIHKSTTTAITFDLASPSQTNTPNYQTSTITNSNSPPPKQKPTYKSKSQSSLQSHKFATRITIQQSTPRCPATHKVITKPVLKPHKPSHRHRCPAAALTTPTPPPPQARASTTGASSPSSPSPHHRATCAAPPSLPCHRAQARFIQAAACDPCPDRSQFQPYCLLLLNSLSCRTTAATTHLSAGADPGGRVGKCRLSTFLTKAYSMELEIGNHGGKSQTKRKCPP</sequence>
<dbReference type="AlphaFoldDB" id="A0AAW1XN47"/>
<evidence type="ECO:0000313" key="2">
    <source>
        <dbReference type="EMBL" id="KAK9938311.1"/>
    </source>
</evidence>
<evidence type="ECO:0000256" key="1">
    <source>
        <dbReference type="SAM" id="MobiDB-lite"/>
    </source>
</evidence>
<evidence type="ECO:0000313" key="3">
    <source>
        <dbReference type="Proteomes" id="UP001457282"/>
    </source>
</evidence>
<reference evidence="2 3" key="1">
    <citation type="journal article" date="2023" name="G3 (Bethesda)">
        <title>A chromosome-length genome assembly and annotation of blackberry (Rubus argutus, cv. 'Hillquist').</title>
        <authorList>
            <person name="Bruna T."/>
            <person name="Aryal R."/>
            <person name="Dudchenko O."/>
            <person name="Sargent D.J."/>
            <person name="Mead D."/>
            <person name="Buti M."/>
            <person name="Cavallini A."/>
            <person name="Hytonen T."/>
            <person name="Andres J."/>
            <person name="Pham M."/>
            <person name="Weisz D."/>
            <person name="Mascagni F."/>
            <person name="Usai G."/>
            <person name="Natali L."/>
            <person name="Bassil N."/>
            <person name="Fernandez G.E."/>
            <person name="Lomsadze A."/>
            <person name="Armour M."/>
            <person name="Olukolu B."/>
            <person name="Poorten T."/>
            <person name="Britton C."/>
            <person name="Davik J."/>
            <person name="Ashrafi H."/>
            <person name="Aiden E.L."/>
            <person name="Borodovsky M."/>
            <person name="Worthington M."/>
        </authorList>
    </citation>
    <scope>NUCLEOTIDE SEQUENCE [LARGE SCALE GENOMIC DNA]</scope>
    <source>
        <strain evidence="2">PI 553951</strain>
    </source>
</reference>
<feature type="region of interest" description="Disordered" evidence="1">
    <location>
        <begin position="1"/>
        <end position="58"/>
    </location>
</feature>
<keyword evidence="3" id="KW-1185">Reference proteome</keyword>
<feature type="region of interest" description="Disordered" evidence="1">
    <location>
        <begin position="81"/>
        <end position="133"/>
    </location>
</feature>
<dbReference type="Proteomes" id="UP001457282">
    <property type="component" value="Unassembled WGS sequence"/>
</dbReference>
<proteinExistence type="predicted"/>
<accession>A0AAW1XN47</accession>
<feature type="compositionally biased region" description="Low complexity" evidence="1">
    <location>
        <begin position="110"/>
        <end position="121"/>
    </location>
</feature>